<dbReference type="EMBL" id="LJCR01000061">
    <property type="protein sequence ID" value="KPV54411.1"/>
    <property type="molecule type" value="Genomic_DNA"/>
</dbReference>
<reference evidence="1 2" key="1">
    <citation type="submission" date="2015-09" db="EMBL/GenBank/DDBJ databases">
        <title>Draft genome sequence of Kouleothrix aurantiaca JCM 19913.</title>
        <authorList>
            <person name="Hemp J."/>
        </authorList>
    </citation>
    <scope>NUCLEOTIDE SEQUENCE [LARGE SCALE GENOMIC DNA]</scope>
    <source>
        <strain evidence="1 2">COM-B</strain>
    </source>
</reference>
<gene>
    <name evidence="1" type="ORF">SE17_03935</name>
</gene>
<keyword evidence="2" id="KW-1185">Reference proteome</keyword>
<evidence type="ECO:0000313" key="1">
    <source>
        <dbReference type="EMBL" id="KPV54411.1"/>
    </source>
</evidence>
<dbReference type="AlphaFoldDB" id="A0A0P9DWI6"/>
<organism evidence="1 2">
    <name type="scientific">Kouleothrix aurantiaca</name>
    <dbReference type="NCBI Taxonomy" id="186479"/>
    <lineage>
        <taxon>Bacteria</taxon>
        <taxon>Bacillati</taxon>
        <taxon>Chloroflexota</taxon>
        <taxon>Chloroflexia</taxon>
        <taxon>Chloroflexales</taxon>
        <taxon>Roseiflexineae</taxon>
        <taxon>Roseiflexaceae</taxon>
        <taxon>Kouleothrix</taxon>
    </lineage>
</organism>
<accession>A0A0P9DWI6</accession>
<comment type="caution">
    <text evidence="1">The sequence shown here is derived from an EMBL/GenBank/DDBJ whole genome shotgun (WGS) entry which is preliminary data.</text>
</comment>
<sequence length="111" mass="11050">MTITDTNQTTAAAASRAPQPIAQGVLREIGLGPEGLTLGVGADRVTFSALGAFSPAGLRQLHGTAVTITEVAAGHYAIAGPTAVETILADTAEVIPATNPHAGAETVPPQV</sequence>
<proteinExistence type="predicted"/>
<name>A0A0P9DWI6_9CHLR</name>
<protein>
    <submittedName>
        <fullName evidence="1">Uncharacterized protein</fullName>
    </submittedName>
</protein>
<evidence type="ECO:0000313" key="2">
    <source>
        <dbReference type="Proteomes" id="UP000050509"/>
    </source>
</evidence>
<dbReference type="Proteomes" id="UP000050509">
    <property type="component" value="Unassembled WGS sequence"/>
</dbReference>